<dbReference type="Pfam" id="PF01408">
    <property type="entry name" value="GFO_IDH_MocA"/>
    <property type="match status" value="1"/>
</dbReference>
<dbReference type="Gene3D" id="3.30.360.10">
    <property type="entry name" value="Dihydrodipicolinate Reductase, domain 2"/>
    <property type="match status" value="1"/>
</dbReference>
<accession>A0A3B0SHK8</accession>
<feature type="domain" description="Gfo/Idh/MocA-like oxidoreductase N-terminal" evidence="1">
    <location>
        <begin position="5"/>
        <end position="119"/>
    </location>
</feature>
<dbReference type="AlphaFoldDB" id="A0A3B0SHK8"/>
<dbReference type="PANTHER" id="PTHR43377">
    <property type="entry name" value="BILIVERDIN REDUCTASE A"/>
    <property type="match status" value="1"/>
</dbReference>
<dbReference type="InterPro" id="IPR051450">
    <property type="entry name" value="Gfo/Idh/MocA_Oxidoreductases"/>
</dbReference>
<proteinExistence type="predicted"/>
<dbReference type="InterPro" id="IPR036291">
    <property type="entry name" value="NAD(P)-bd_dom_sf"/>
</dbReference>
<dbReference type="Gene3D" id="3.40.50.720">
    <property type="entry name" value="NAD(P)-binding Rossmann-like Domain"/>
    <property type="match status" value="1"/>
</dbReference>
<evidence type="ECO:0000313" key="2">
    <source>
        <dbReference type="EMBL" id="VAW05375.1"/>
    </source>
</evidence>
<dbReference type="GO" id="GO:0000166">
    <property type="term" value="F:nucleotide binding"/>
    <property type="evidence" value="ECO:0007669"/>
    <property type="project" value="InterPro"/>
</dbReference>
<evidence type="ECO:0000259" key="1">
    <source>
        <dbReference type="Pfam" id="PF01408"/>
    </source>
</evidence>
<sequence length="351" mass="37837">MQRKMRIGIVGAGLMGRWHAHAARQAGASVVAIADPDLERAQRLASPLGAVAVKTVGDLFQASNIAALHICTPTHTHVQITRDALRHGAHVFIEKPLAANEDETKALLVEAERASKLICPAHQYAFQRSVNKILMRMSEAGALTSIELKFFSAGAAACDADTYAAIAGDILPHSLSILHRLFPAQPLAALEWRIDCTINGEWELGATIEKTRIRILIGLLSRPTTAFLTICGTHGAFEADLFHDYVLWRGGTVSRSAKIAQPFVRSAGHLAAAAYNLAYRGFRNEPAYPGLRTLISKFYEACASGGAAPISNQQIIDAARVRDRFIAAETADGQLPTIPQSIGSQYREGGL</sequence>
<dbReference type="SUPFAM" id="SSF51735">
    <property type="entry name" value="NAD(P)-binding Rossmann-fold domains"/>
    <property type="match status" value="1"/>
</dbReference>
<dbReference type="InterPro" id="IPR000683">
    <property type="entry name" value="Gfo/Idh/MocA-like_OxRdtase_N"/>
</dbReference>
<reference evidence="2" key="1">
    <citation type="submission" date="2018-06" db="EMBL/GenBank/DDBJ databases">
        <authorList>
            <person name="Zhirakovskaya E."/>
        </authorList>
    </citation>
    <scope>NUCLEOTIDE SEQUENCE</scope>
</reference>
<organism evidence="2">
    <name type="scientific">hydrothermal vent metagenome</name>
    <dbReference type="NCBI Taxonomy" id="652676"/>
    <lineage>
        <taxon>unclassified sequences</taxon>
        <taxon>metagenomes</taxon>
        <taxon>ecological metagenomes</taxon>
    </lineage>
</organism>
<gene>
    <name evidence="2" type="ORF">MNBD_ALPHA05-1251</name>
</gene>
<name>A0A3B0SHK8_9ZZZZ</name>
<dbReference type="PANTHER" id="PTHR43377:SF1">
    <property type="entry name" value="BILIVERDIN REDUCTASE A"/>
    <property type="match status" value="1"/>
</dbReference>
<protein>
    <recommendedName>
        <fullName evidence="1">Gfo/Idh/MocA-like oxidoreductase N-terminal domain-containing protein</fullName>
    </recommendedName>
</protein>
<dbReference type="EMBL" id="UOEH01000468">
    <property type="protein sequence ID" value="VAW05375.1"/>
    <property type="molecule type" value="Genomic_DNA"/>
</dbReference>